<proteinExistence type="predicted"/>
<evidence type="ECO:0000313" key="1">
    <source>
        <dbReference type="EMBL" id="JAD92945.1"/>
    </source>
</evidence>
<sequence length="43" mass="5244">MWWTRRLAKDLRQLVHKGSHCENLMVQQRLQKHLELISMTKIS</sequence>
<name>A0A0A9E4W8_ARUDO</name>
<reference evidence="1" key="1">
    <citation type="submission" date="2014-09" db="EMBL/GenBank/DDBJ databases">
        <authorList>
            <person name="Magalhaes I.L.F."/>
            <person name="Oliveira U."/>
            <person name="Santos F.R."/>
            <person name="Vidigal T.H.D.A."/>
            <person name="Brescovit A.D."/>
            <person name="Santos A.J."/>
        </authorList>
    </citation>
    <scope>NUCLEOTIDE SEQUENCE</scope>
    <source>
        <tissue evidence="1">Shoot tissue taken approximately 20 cm above the soil surface</tissue>
    </source>
</reference>
<dbReference type="AlphaFoldDB" id="A0A0A9E4W8"/>
<protein>
    <submittedName>
        <fullName evidence="1">Uncharacterized protein</fullName>
    </submittedName>
</protein>
<organism evidence="1">
    <name type="scientific">Arundo donax</name>
    <name type="common">Giant reed</name>
    <name type="synonym">Donax arundinaceus</name>
    <dbReference type="NCBI Taxonomy" id="35708"/>
    <lineage>
        <taxon>Eukaryota</taxon>
        <taxon>Viridiplantae</taxon>
        <taxon>Streptophyta</taxon>
        <taxon>Embryophyta</taxon>
        <taxon>Tracheophyta</taxon>
        <taxon>Spermatophyta</taxon>
        <taxon>Magnoliopsida</taxon>
        <taxon>Liliopsida</taxon>
        <taxon>Poales</taxon>
        <taxon>Poaceae</taxon>
        <taxon>PACMAD clade</taxon>
        <taxon>Arundinoideae</taxon>
        <taxon>Arundineae</taxon>
        <taxon>Arundo</taxon>
    </lineage>
</organism>
<accession>A0A0A9E4W8</accession>
<reference evidence="1" key="2">
    <citation type="journal article" date="2015" name="Data Brief">
        <title>Shoot transcriptome of the giant reed, Arundo donax.</title>
        <authorList>
            <person name="Barrero R.A."/>
            <person name="Guerrero F.D."/>
            <person name="Moolhuijzen P."/>
            <person name="Goolsby J.A."/>
            <person name="Tidwell J."/>
            <person name="Bellgard S.E."/>
            <person name="Bellgard M.I."/>
        </authorList>
    </citation>
    <scope>NUCLEOTIDE SEQUENCE</scope>
    <source>
        <tissue evidence="1">Shoot tissue taken approximately 20 cm above the soil surface</tissue>
    </source>
</reference>
<dbReference type="EMBL" id="GBRH01204950">
    <property type="protein sequence ID" value="JAD92945.1"/>
    <property type="molecule type" value="Transcribed_RNA"/>
</dbReference>